<dbReference type="EMBL" id="CAJVPU010006997">
    <property type="protein sequence ID" value="CAG8567602.1"/>
    <property type="molecule type" value="Genomic_DNA"/>
</dbReference>
<evidence type="ECO:0000313" key="1">
    <source>
        <dbReference type="EMBL" id="CAG8567602.1"/>
    </source>
</evidence>
<evidence type="ECO:0000313" key="2">
    <source>
        <dbReference type="Proteomes" id="UP000789702"/>
    </source>
</evidence>
<proteinExistence type="predicted"/>
<protein>
    <submittedName>
        <fullName evidence="1">12298_t:CDS:1</fullName>
    </submittedName>
</protein>
<keyword evidence="2" id="KW-1185">Reference proteome</keyword>
<name>A0ACA9M3Y8_9GLOM</name>
<dbReference type="Proteomes" id="UP000789702">
    <property type="component" value="Unassembled WGS sequence"/>
</dbReference>
<sequence>EDKSIEKSSTIAKFVSNCLPNHLPRGLGCANLQCLIRKIIVGKYFLQKVQQCLVWFFEERDKR</sequence>
<comment type="caution">
    <text evidence="1">The sequence shown here is derived from an EMBL/GenBank/DDBJ whole genome shotgun (WGS) entry which is preliminary data.</text>
</comment>
<gene>
    <name evidence="1" type="ORF">DHETER_LOCUS5920</name>
</gene>
<feature type="non-terminal residue" evidence="1">
    <location>
        <position position="1"/>
    </location>
</feature>
<accession>A0ACA9M3Y8</accession>
<organism evidence="1 2">
    <name type="scientific">Dentiscutata heterogama</name>
    <dbReference type="NCBI Taxonomy" id="1316150"/>
    <lineage>
        <taxon>Eukaryota</taxon>
        <taxon>Fungi</taxon>
        <taxon>Fungi incertae sedis</taxon>
        <taxon>Mucoromycota</taxon>
        <taxon>Glomeromycotina</taxon>
        <taxon>Glomeromycetes</taxon>
        <taxon>Diversisporales</taxon>
        <taxon>Gigasporaceae</taxon>
        <taxon>Dentiscutata</taxon>
    </lineage>
</organism>
<reference evidence="1" key="1">
    <citation type="submission" date="2021-06" db="EMBL/GenBank/DDBJ databases">
        <authorList>
            <person name="Kallberg Y."/>
            <person name="Tangrot J."/>
            <person name="Rosling A."/>
        </authorList>
    </citation>
    <scope>NUCLEOTIDE SEQUENCE</scope>
    <source>
        <strain evidence="1">IL203A</strain>
    </source>
</reference>